<evidence type="ECO:0000313" key="2">
    <source>
        <dbReference type="Proteomes" id="UP000295680"/>
    </source>
</evidence>
<proteinExistence type="predicted"/>
<evidence type="ECO:0000313" key="1">
    <source>
        <dbReference type="EMBL" id="TCO55690.1"/>
    </source>
</evidence>
<organism evidence="1 2">
    <name type="scientific">Actinocrispum wychmicini</name>
    <dbReference type="NCBI Taxonomy" id="1213861"/>
    <lineage>
        <taxon>Bacteria</taxon>
        <taxon>Bacillati</taxon>
        <taxon>Actinomycetota</taxon>
        <taxon>Actinomycetes</taxon>
        <taxon>Pseudonocardiales</taxon>
        <taxon>Pseudonocardiaceae</taxon>
        <taxon>Actinocrispum</taxon>
    </lineage>
</organism>
<keyword evidence="2" id="KW-1185">Reference proteome</keyword>
<accession>A0A4V2S6E1</accession>
<dbReference type="Proteomes" id="UP000295680">
    <property type="component" value="Unassembled WGS sequence"/>
</dbReference>
<sequence length="194" mass="21484">MSDKVSFLWLMFRRILSIVVGVSTAFVLTHAVAAADTRARDGKYCAIRIGKAPAGQTSPVLAKACSDVSIKAAQATMNTQYRMRMGDQGKVATAGIPIMYWYEHINYNDQGRINAGFAIIEGGDGPCDAAGYRVDTDFWWARNVSSVIGNNHCLIAHVVNRAQNDADDFTINWGERGLWLERFNDNVDHFQIHA</sequence>
<dbReference type="AlphaFoldDB" id="A0A4V2S6E1"/>
<dbReference type="RefSeq" id="WP_132121720.1">
    <property type="nucleotide sequence ID" value="NZ_SLWS01000007.1"/>
</dbReference>
<dbReference type="OrthoDB" id="4223114at2"/>
<gene>
    <name evidence="1" type="ORF">EV192_107112</name>
</gene>
<reference evidence="1 2" key="1">
    <citation type="submission" date="2019-03" db="EMBL/GenBank/DDBJ databases">
        <title>Genomic Encyclopedia of Type Strains, Phase IV (KMG-IV): sequencing the most valuable type-strain genomes for metagenomic binning, comparative biology and taxonomic classification.</title>
        <authorList>
            <person name="Goeker M."/>
        </authorList>
    </citation>
    <scope>NUCLEOTIDE SEQUENCE [LARGE SCALE GENOMIC DNA]</scope>
    <source>
        <strain evidence="1 2">DSM 45934</strain>
    </source>
</reference>
<protein>
    <submittedName>
        <fullName evidence="1">Uncharacterized protein</fullName>
    </submittedName>
</protein>
<dbReference type="EMBL" id="SLWS01000007">
    <property type="protein sequence ID" value="TCO55690.1"/>
    <property type="molecule type" value="Genomic_DNA"/>
</dbReference>
<name>A0A4V2S6E1_9PSEU</name>
<comment type="caution">
    <text evidence="1">The sequence shown here is derived from an EMBL/GenBank/DDBJ whole genome shotgun (WGS) entry which is preliminary data.</text>
</comment>